<feature type="domain" description="Extradiol ring-cleavage dioxygenase class III enzyme subunit B" evidence="6">
    <location>
        <begin position="8"/>
        <end position="267"/>
    </location>
</feature>
<keyword evidence="3" id="KW-0479">Metal-binding</keyword>
<dbReference type="Proteomes" id="UP000027920">
    <property type="component" value="Unassembled WGS sequence"/>
</dbReference>
<dbReference type="VEuPathDB" id="FungiDB:A1O9_03956"/>
<keyword evidence="4" id="KW-0862">Zinc</keyword>
<dbReference type="AlphaFoldDB" id="A0A072PH81"/>
<dbReference type="GO" id="GO:0016702">
    <property type="term" value="F:oxidoreductase activity, acting on single donors with incorporation of molecular oxygen, incorporation of two atoms of oxygen"/>
    <property type="evidence" value="ECO:0007669"/>
    <property type="project" value="UniProtKB-ARBA"/>
</dbReference>
<dbReference type="InterPro" id="IPR004183">
    <property type="entry name" value="Xdiol_dOase_suB"/>
</dbReference>
<evidence type="ECO:0000256" key="3">
    <source>
        <dbReference type="ARBA" id="ARBA00022723"/>
    </source>
</evidence>
<comment type="cofactor">
    <cofactor evidence="1">
        <name>Zn(2+)</name>
        <dbReference type="ChEBI" id="CHEBI:29105"/>
    </cofactor>
</comment>
<dbReference type="HOGENOM" id="CLU_046582_4_0_1"/>
<dbReference type="Pfam" id="PF02900">
    <property type="entry name" value="LigB"/>
    <property type="match status" value="1"/>
</dbReference>
<keyword evidence="8" id="KW-1185">Reference proteome</keyword>
<dbReference type="Gene3D" id="3.40.830.10">
    <property type="entry name" value="LigB-like"/>
    <property type="match status" value="1"/>
</dbReference>
<evidence type="ECO:0000256" key="5">
    <source>
        <dbReference type="ARBA" id="ARBA00023002"/>
    </source>
</evidence>
<dbReference type="GO" id="GO:0008198">
    <property type="term" value="F:ferrous iron binding"/>
    <property type="evidence" value="ECO:0007669"/>
    <property type="project" value="InterPro"/>
</dbReference>
<sequence length="287" mass="32160">MAAMPVMYCSHGSPLLCCKESDSATWWQKAGSLARDAGVKGVVLIGAHWEELDDRIRVATKFNPNKVQMSLVPRKHWENYQINVDPKLARKVINLLQDQGFTDVDEDPDFDWHDDTITPLKWMFPEGTPPATVISMNARFDAVFHVRIGQAIRSLSNQGILVIGSGGTVHNLYRNNWLPLRWHGDNFQVGNVPAKWATDFERAISDVIRDNQGASLAGALVRLVQHPKYPLAHPTPDHYYPLLVIAGLMADRGADAPQGEMKAQTWELQNMCNNQWIWGKFPGQAAA</sequence>
<name>A0A072PH81_9EURO</name>
<evidence type="ECO:0000259" key="6">
    <source>
        <dbReference type="Pfam" id="PF02900"/>
    </source>
</evidence>
<organism evidence="7 8">
    <name type="scientific">Exophiala aquamarina CBS 119918</name>
    <dbReference type="NCBI Taxonomy" id="1182545"/>
    <lineage>
        <taxon>Eukaryota</taxon>
        <taxon>Fungi</taxon>
        <taxon>Dikarya</taxon>
        <taxon>Ascomycota</taxon>
        <taxon>Pezizomycotina</taxon>
        <taxon>Eurotiomycetes</taxon>
        <taxon>Chaetothyriomycetidae</taxon>
        <taxon>Chaetothyriales</taxon>
        <taxon>Herpotrichiellaceae</taxon>
        <taxon>Exophiala</taxon>
    </lineage>
</organism>
<dbReference type="CDD" id="cd07363">
    <property type="entry name" value="45_DOPA_Dioxygenase"/>
    <property type="match status" value="1"/>
</dbReference>
<dbReference type="RefSeq" id="XP_013261702.1">
    <property type="nucleotide sequence ID" value="XM_013406248.1"/>
</dbReference>
<dbReference type="PIRSF" id="PIRSF006157">
    <property type="entry name" value="Doxgns_DODA"/>
    <property type="match status" value="1"/>
</dbReference>
<dbReference type="PANTHER" id="PTHR30096">
    <property type="entry name" value="4,5-DOPA DIOXYGENASE EXTRADIOL-LIKE PROTEIN"/>
    <property type="match status" value="1"/>
</dbReference>
<dbReference type="PANTHER" id="PTHR30096:SF1">
    <property type="entry name" value="AROMATIC RING-OPENING DIOXYGENASE FAMILY PROTEIN (AFU_ORTHOLOGUE AFUA_7G00640)"/>
    <property type="match status" value="1"/>
</dbReference>
<evidence type="ECO:0000256" key="2">
    <source>
        <dbReference type="ARBA" id="ARBA00007581"/>
    </source>
</evidence>
<evidence type="ECO:0000256" key="1">
    <source>
        <dbReference type="ARBA" id="ARBA00001947"/>
    </source>
</evidence>
<dbReference type="EMBL" id="AMGV01000003">
    <property type="protein sequence ID" value="KEF59112.1"/>
    <property type="molecule type" value="Genomic_DNA"/>
</dbReference>
<dbReference type="OrthoDB" id="7396853at2759"/>
<reference evidence="7 8" key="1">
    <citation type="submission" date="2013-03" db="EMBL/GenBank/DDBJ databases">
        <title>The Genome Sequence of Exophiala aquamarina CBS 119918.</title>
        <authorList>
            <consortium name="The Broad Institute Genomics Platform"/>
            <person name="Cuomo C."/>
            <person name="de Hoog S."/>
            <person name="Gorbushina A."/>
            <person name="Walker B."/>
            <person name="Young S.K."/>
            <person name="Zeng Q."/>
            <person name="Gargeya S."/>
            <person name="Fitzgerald M."/>
            <person name="Haas B."/>
            <person name="Abouelleil A."/>
            <person name="Allen A.W."/>
            <person name="Alvarado L."/>
            <person name="Arachchi H.M."/>
            <person name="Berlin A.M."/>
            <person name="Chapman S.B."/>
            <person name="Gainer-Dewar J."/>
            <person name="Goldberg J."/>
            <person name="Griggs A."/>
            <person name="Gujja S."/>
            <person name="Hansen M."/>
            <person name="Howarth C."/>
            <person name="Imamovic A."/>
            <person name="Ireland A."/>
            <person name="Larimer J."/>
            <person name="McCowan C."/>
            <person name="Murphy C."/>
            <person name="Pearson M."/>
            <person name="Poon T.W."/>
            <person name="Priest M."/>
            <person name="Roberts A."/>
            <person name="Saif S."/>
            <person name="Shea T."/>
            <person name="Sisk P."/>
            <person name="Sykes S."/>
            <person name="Wortman J."/>
            <person name="Nusbaum C."/>
            <person name="Birren B."/>
        </authorList>
    </citation>
    <scope>NUCLEOTIDE SEQUENCE [LARGE SCALE GENOMIC DNA]</scope>
    <source>
        <strain evidence="7 8">CBS 119918</strain>
    </source>
</reference>
<protein>
    <recommendedName>
        <fullName evidence="6">Extradiol ring-cleavage dioxygenase class III enzyme subunit B domain-containing protein</fullName>
    </recommendedName>
</protein>
<keyword evidence="5" id="KW-0560">Oxidoreductase</keyword>
<comment type="similarity">
    <text evidence="2">Belongs to the DODA-type extradiol aromatic ring-opening dioxygenase family.</text>
</comment>
<proteinExistence type="inferred from homology"/>
<gene>
    <name evidence="7" type="ORF">A1O9_03956</name>
</gene>
<evidence type="ECO:0000256" key="4">
    <source>
        <dbReference type="ARBA" id="ARBA00022833"/>
    </source>
</evidence>
<dbReference type="GeneID" id="25278889"/>
<evidence type="ECO:0000313" key="8">
    <source>
        <dbReference type="Proteomes" id="UP000027920"/>
    </source>
</evidence>
<dbReference type="SUPFAM" id="SSF53213">
    <property type="entry name" value="LigB-like"/>
    <property type="match status" value="1"/>
</dbReference>
<dbReference type="STRING" id="1182545.A0A072PH81"/>
<dbReference type="GO" id="GO:0008270">
    <property type="term" value="F:zinc ion binding"/>
    <property type="evidence" value="ECO:0007669"/>
    <property type="project" value="InterPro"/>
</dbReference>
<comment type="caution">
    <text evidence="7">The sequence shown here is derived from an EMBL/GenBank/DDBJ whole genome shotgun (WGS) entry which is preliminary data.</text>
</comment>
<evidence type="ECO:0000313" key="7">
    <source>
        <dbReference type="EMBL" id="KEF59112.1"/>
    </source>
</evidence>
<dbReference type="InterPro" id="IPR014436">
    <property type="entry name" value="Extradiol_dOase_DODA"/>
</dbReference>
<accession>A0A072PH81</accession>